<dbReference type="SUPFAM" id="SSF109854">
    <property type="entry name" value="DinB/YfiT-like putative metalloenzymes"/>
    <property type="match status" value="1"/>
</dbReference>
<evidence type="ECO:0008006" key="3">
    <source>
        <dbReference type="Google" id="ProtNLM"/>
    </source>
</evidence>
<keyword evidence="2" id="KW-1185">Reference proteome</keyword>
<dbReference type="PATRIC" id="fig|84531.8.peg.2365"/>
<sequence length="174" mass="19243">MTLSLYDISVPSLLRGLDTLSHLLDKGQAHAQEQGIEVEQLLGGRLAPDMYTLTRQVQAASDAAKFGAARLGGIAPPSFPDTETTLDELRARIARTQEFVRSVPRESIDGQEQREIVIRPPNAPELKFVAADYIRFFVLPNFYFHLTTAYGILRHQGVALRKPDFLAAGSIRPA</sequence>
<gene>
    <name evidence="1" type="ORF">LA76x_2353</name>
</gene>
<protein>
    <recommendedName>
        <fullName evidence="3">DUF1993 domain-containing protein</fullName>
    </recommendedName>
</protein>
<dbReference type="STRING" id="84531.LA76x_2353"/>
<dbReference type="Proteomes" id="UP000060787">
    <property type="component" value="Chromosome"/>
</dbReference>
<dbReference type="Pfam" id="PF09351">
    <property type="entry name" value="DUF1993"/>
    <property type="match status" value="1"/>
</dbReference>
<dbReference type="InterPro" id="IPR034660">
    <property type="entry name" value="DinB/YfiT-like"/>
</dbReference>
<proteinExistence type="predicted"/>
<dbReference type="PANTHER" id="PTHR36922:SF1">
    <property type="entry name" value="DUF1993 DOMAIN-CONTAINING PROTEIN"/>
    <property type="match status" value="1"/>
</dbReference>
<dbReference type="Gene3D" id="1.20.120.450">
    <property type="entry name" value="dinb family like domain"/>
    <property type="match status" value="1"/>
</dbReference>
<dbReference type="AlphaFoldDB" id="A0A0S2FAF4"/>
<dbReference type="KEGG" id="lab:LA76x_2353"/>
<dbReference type="RefSeq" id="WP_057917785.1">
    <property type="nucleotide sequence ID" value="NZ_CP011129.1"/>
</dbReference>
<name>A0A0S2FAF4_LYSAN</name>
<reference evidence="1 2" key="1">
    <citation type="journal article" date="2015" name="BMC Genomics">
        <title>Comparative genomics and metabolic profiling of the genus Lysobacter.</title>
        <authorList>
            <person name="de Bruijn I."/>
            <person name="Cheng X."/>
            <person name="de Jager V."/>
            <person name="Exposito R.G."/>
            <person name="Watrous J."/>
            <person name="Patel N."/>
            <person name="Postma J."/>
            <person name="Dorrestein P.C."/>
            <person name="Kobayashi D."/>
            <person name="Raaijmakers J.M."/>
        </authorList>
    </citation>
    <scope>NUCLEOTIDE SEQUENCE [LARGE SCALE GENOMIC DNA]</scope>
    <source>
        <strain evidence="1 2">76</strain>
    </source>
</reference>
<organism evidence="1 2">
    <name type="scientific">Lysobacter antibioticus</name>
    <dbReference type="NCBI Taxonomy" id="84531"/>
    <lineage>
        <taxon>Bacteria</taxon>
        <taxon>Pseudomonadati</taxon>
        <taxon>Pseudomonadota</taxon>
        <taxon>Gammaproteobacteria</taxon>
        <taxon>Lysobacterales</taxon>
        <taxon>Lysobacteraceae</taxon>
        <taxon>Lysobacter</taxon>
    </lineage>
</organism>
<dbReference type="PANTHER" id="PTHR36922">
    <property type="entry name" value="BLL2446 PROTEIN"/>
    <property type="match status" value="1"/>
</dbReference>
<dbReference type="EMBL" id="CP011129">
    <property type="protein sequence ID" value="ALN80486.1"/>
    <property type="molecule type" value="Genomic_DNA"/>
</dbReference>
<dbReference type="InterPro" id="IPR018531">
    <property type="entry name" value="DUF1993"/>
</dbReference>
<evidence type="ECO:0000313" key="2">
    <source>
        <dbReference type="Proteomes" id="UP000060787"/>
    </source>
</evidence>
<accession>A0A0S2FAF4</accession>
<evidence type="ECO:0000313" key="1">
    <source>
        <dbReference type="EMBL" id="ALN80486.1"/>
    </source>
</evidence>
<dbReference type="eggNOG" id="COG3812">
    <property type="taxonomic scope" value="Bacteria"/>
</dbReference>